<keyword evidence="4" id="KW-1015">Disulfide bond</keyword>
<evidence type="ECO:0000256" key="5">
    <source>
        <dbReference type="SAM" id="Phobius"/>
    </source>
</evidence>
<keyword evidence="5" id="KW-0812">Transmembrane</keyword>
<feature type="domain" description="Thioredoxin" evidence="7">
    <location>
        <begin position="32"/>
        <end position="202"/>
    </location>
</feature>
<reference evidence="8 9" key="1">
    <citation type="submission" date="2019-08" db="EMBL/GenBank/DDBJ databases">
        <title>Complete genome sequence of Candidatus Uab amorphum.</title>
        <authorList>
            <person name="Shiratori T."/>
            <person name="Suzuki S."/>
            <person name="Kakizawa Y."/>
            <person name="Ishida K."/>
        </authorList>
    </citation>
    <scope>NUCLEOTIDE SEQUENCE [LARGE SCALE GENOMIC DNA]</scope>
    <source>
        <strain evidence="8 9">SRT547</strain>
    </source>
</reference>
<keyword evidence="6" id="KW-0732">Signal</keyword>
<dbReference type="KEGG" id="uam:UABAM_05407"/>
<organism evidence="8 9">
    <name type="scientific">Uabimicrobium amorphum</name>
    <dbReference type="NCBI Taxonomy" id="2596890"/>
    <lineage>
        <taxon>Bacteria</taxon>
        <taxon>Pseudomonadati</taxon>
        <taxon>Planctomycetota</taxon>
        <taxon>Candidatus Uabimicrobiia</taxon>
        <taxon>Candidatus Uabimicrobiales</taxon>
        <taxon>Candidatus Uabimicrobiaceae</taxon>
        <taxon>Candidatus Uabimicrobium</taxon>
    </lineage>
</organism>
<feature type="disulfide bond" description="Redox-active" evidence="4">
    <location>
        <begin position="71"/>
        <end position="75"/>
    </location>
</feature>
<feature type="binding site" evidence="3">
    <location>
        <position position="75"/>
    </location>
    <ligand>
        <name>Cu cation</name>
        <dbReference type="ChEBI" id="CHEBI:23378"/>
    </ligand>
</feature>
<evidence type="ECO:0000256" key="3">
    <source>
        <dbReference type="PIRSR" id="PIRSR603782-1"/>
    </source>
</evidence>
<dbReference type="EMBL" id="AP019860">
    <property type="protein sequence ID" value="BBM87005.1"/>
    <property type="molecule type" value="Genomic_DNA"/>
</dbReference>
<feature type="binding site" evidence="3">
    <location>
        <position position="165"/>
    </location>
    <ligand>
        <name>Cu cation</name>
        <dbReference type="ChEBI" id="CHEBI:23378"/>
    </ligand>
</feature>
<evidence type="ECO:0000256" key="2">
    <source>
        <dbReference type="ARBA" id="ARBA00023008"/>
    </source>
</evidence>
<dbReference type="PROSITE" id="PS51352">
    <property type="entry name" value="THIOREDOXIN_2"/>
    <property type="match status" value="1"/>
</dbReference>
<feature type="transmembrane region" description="Helical" evidence="5">
    <location>
        <begin position="225"/>
        <end position="250"/>
    </location>
</feature>
<dbReference type="InterPro" id="IPR036249">
    <property type="entry name" value="Thioredoxin-like_sf"/>
</dbReference>
<dbReference type="InterPro" id="IPR003782">
    <property type="entry name" value="SCO1/SenC"/>
</dbReference>
<dbReference type="Pfam" id="PF02630">
    <property type="entry name" value="SCO1-SenC"/>
    <property type="match status" value="1"/>
</dbReference>
<dbReference type="Gene3D" id="3.40.30.10">
    <property type="entry name" value="Glutaredoxin"/>
    <property type="match status" value="1"/>
</dbReference>
<dbReference type="InterPro" id="IPR013766">
    <property type="entry name" value="Thioredoxin_domain"/>
</dbReference>
<evidence type="ECO:0000256" key="1">
    <source>
        <dbReference type="ARBA" id="ARBA00010996"/>
    </source>
</evidence>
<keyword evidence="3" id="KW-0479">Metal-binding</keyword>
<evidence type="ECO:0000313" key="9">
    <source>
        <dbReference type="Proteomes" id="UP000326354"/>
    </source>
</evidence>
<protein>
    <submittedName>
        <fullName evidence="8">Cytochrome-c oxidase</fullName>
    </submittedName>
</protein>
<dbReference type="RefSeq" id="WP_151971039.1">
    <property type="nucleotide sequence ID" value="NZ_AP019860.1"/>
</dbReference>
<proteinExistence type="inferred from homology"/>
<dbReference type="PANTHER" id="PTHR12151:SF8">
    <property type="entry name" value="THIOREDOXIN DOMAIN-CONTAINING PROTEIN"/>
    <property type="match status" value="1"/>
</dbReference>
<dbReference type="Proteomes" id="UP000326354">
    <property type="component" value="Chromosome"/>
</dbReference>
<evidence type="ECO:0000259" key="7">
    <source>
        <dbReference type="PROSITE" id="PS51352"/>
    </source>
</evidence>
<dbReference type="AlphaFoldDB" id="A0A5S9F5M4"/>
<evidence type="ECO:0000256" key="6">
    <source>
        <dbReference type="SAM" id="SignalP"/>
    </source>
</evidence>
<keyword evidence="2 3" id="KW-0186">Copper</keyword>
<sequence length="263" mass="29664">MKTRSLFLSFFGILVLLCPQVSAKEIKIGIEEQLGKQVPLDLEFTDENGKKVKLKDLCDKPTVLALVYYRCPGICTPLLNELQTVIDKVDLEPAKDFRVITVSIDPKETSETAREKRTNYTNLMKRKKNFPLDGWRFLVGDEDNIRKLASAVGFRYVPEGNEFRHAGALTILSPEGKIIRYLFGLRYLPFDLKMAVVEASEGRVGPTIAKVLKLCFSYDPEGKRYALNIVRISGVVVLFFVSMIAAFVLLTRKKVVPEPTTQA</sequence>
<feature type="binding site" evidence="3">
    <location>
        <position position="71"/>
    </location>
    <ligand>
        <name>Cu cation</name>
        <dbReference type="ChEBI" id="CHEBI:23378"/>
    </ligand>
</feature>
<evidence type="ECO:0000313" key="8">
    <source>
        <dbReference type="EMBL" id="BBM87005.1"/>
    </source>
</evidence>
<keyword evidence="5" id="KW-1133">Transmembrane helix</keyword>
<gene>
    <name evidence="8" type="ORF">UABAM_05407</name>
</gene>
<evidence type="ECO:0000256" key="4">
    <source>
        <dbReference type="PIRSR" id="PIRSR603782-2"/>
    </source>
</evidence>
<accession>A0A5S9F5M4</accession>
<dbReference type="PANTHER" id="PTHR12151">
    <property type="entry name" value="ELECTRON TRANSPORT PROTIN SCO1/SENC FAMILY MEMBER"/>
    <property type="match status" value="1"/>
</dbReference>
<feature type="signal peptide" evidence="6">
    <location>
        <begin position="1"/>
        <end position="23"/>
    </location>
</feature>
<name>A0A5S9F5M4_UABAM</name>
<dbReference type="CDD" id="cd02968">
    <property type="entry name" value="SCO"/>
    <property type="match status" value="1"/>
</dbReference>
<comment type="similarity">
    <text evidence="1">Belongs to the SCO1/2 family.</text>
</comment>
<keyword evidence="5" id="KW-0472">Membrane</keyword>
<keyword evidence="9" id="KW-1185">Reference proteome</keyword>
<dbReference type="GO" id="GO:0046872">
    <property type="term" value="F:metal ion binding"/>
    <property type="evidence" value="ECO:0007669"/>
    <property type="project" value="UniProtKB-KW"/>
</dbReference>
<dbReference type="OrthoDB" id="9786756at2"/>
<feature type="chain" id="PRO_5024997209" evidence="6">
    <location>
        <begin position="24"/>
        <end position="263"/>
    </location>
</feature>
<dbReference type="SUPFAM" id="SSF52833">
    <property type="entry name" value="Thioredoxin-like"/>
    <property type="match status" value="1"/>
</dbReference>